<evidence type="ECO:0000313" key="3">
    <source>
        <dbReference type="Proteomes" id="UP001017257"/>
    </source>
</evidence>
<protein>
    <submittedName>
        <fullName evidence="2">Uncharacterized protein</fullName>
    </submittedName>
</protein>
<accession>A0ABY5RQS9</accession>
<reference evidence="2" key="1">
    <citation type="submission" date="2022-08" db="EMBL/GenBank/DDBJ databases">
        <title>Microvirga terrae sp. nov., isolated from soil.</title>
        <authorList>
            <person name="Kim K.H."/>
            <person name="Seo Y.L."/>
            <person name="Kim J.M."/>
            <person name="Lee J.K."/>
            <person name="Han D.M."/>
            <person name="Jeon C.O."/>
        </authorList>
    </citation>
    <scope>NUCLEOTIDE SEQUENCE</scope>
    <source>
        <strain evidence="2">R24</strain>
    </source>
</reference>
<dbReference type="EMBL" id="CP102845">
    <property type="protein sequence ID" value="UVF18339.1"/>
    <property type="molecule type" value="Genomic_DNA"/>
</dbReference>
<sequence length="173" mass="18137">MFRTPVALVGLAGAFFVAGSFAPSSFTMSPLVQSEALALAAPVSVRGDRIAAPVPSSRPAAVSIVELVGVSNAAVILRDQEGKVLYKSDPRSGTTTFARDTDLPVVTLKEEVQGPVAQHPVRRQEGNEAPQNQTQKPKSRNPIGCVGDVSPLAKASANRMPSLCLAFLEQSLS</sequence>
<dbReference type="RefSeq" id="WP_173948521.1">
    <property type="nucleotide sequence ID" value="NZ_CP102845.1"/>
</dbReference>
<keyword evidence="3" id="KW-1185">Reference proteome</keyword>
<gene>
    <name evidence="2" type="ORF">HPT29_017715</name>
</gene>
<evidence type="ECO:0000313" key="2">
    <source>
        <dbReference type="EMBL" id="UVF18339.1"/>
    </source>
</evidence>
<proteinExistence type="predicted"/>
<dbReference type="Proteomes" id="UP001017257">
    <property type="component" value="Chromosome"/>
</dbReference>
<feature type="region of interest" description="Disordered" evidence="1">
    <location>
        <begin position="111"/>
        <end position="144"/>
    </location>
</feature>
<organism evidence="2 3">
    <name type="scientific">Microvirga terrae</name>
    <dbReference type="NCBI Taxonomy" id="2740529"/>
    <lineage>
        <taxon>Bacteria</taxon>
        <taxon>Pseudomonadati</taxon>
        <taxon>Pseudomonadota</taxon>
        <taxon>Alphaproteobacteria</taxon>
        <taxon>Hyphomicrobiales</taxon>
        <taxon>Methylobacteriaceae</taxon>
        <taxon>Microvirga</taxon>
    </lineage>
</organism>
<name>A0ABY5RQS9_9HYPH</name>
<evidence type="ECO:0000256" key="1">
    <source>
        <dbReference type="SAM" id="MobiDB-lite"/>
    </source>
</evidence>